<dbReference type="Pfam" id="PF04389">
    <property type="entry name" value="Peptidase_M28"/>
    <property type="match status" value="1"/>
</dbReference>
<dbReference type="EMBL" id="JBHLZF010000002">
    <property type="protein sequence ID" value="MFB9898281.1"/>
    <property type="molecule type" value="Genomic_DNA"/>
</dbReference>
<name>A0ABV5ZPW0_9BACT</name>
<dbReference type="Gene3D" id="3.40.630.10">
    <property type="entry name" value="Zn peptidases"/>
    <property type="match status" value="1"/>
</dbReference>
<sequence>MKKSMKITIAVAAAAIVGLYASGVYKGWREAAGAGSNEAEETEEAEKLAPVGPEFNADSAYAFVRAQCDFGPRDMNSRGHEQCLDWLVARFRQYGCTVTTQRARLKGYDGTLLNSTNIMASHNPAATTRVMLCAHWDSRPWADNDPDSLNWRKPILAANDAASGVAVMLELARLLQSAAATGKGGQKLELGVDFVCFDAEDWGTPQWSSLPDDAGSWALGAQHFAAHLPQGYAPRYGILLDMVGGQGARFYREGMSMQYAPEIVKKVWRAARQAGYGSYFPKADGGMITDDHVPLNQTARIPCIDVIPYYPDCRQSSFGPTWHTLADDLQHIDKNTLKAVGQTMVQVLFTEQ</sequence>
<keyword evidence="5" id="KW-1185">Reference proteome</keyword>
<evidence type="ECO:0000256" key="2">
    <source>
        <dbReference type="ARBA" id="ARBA00023315"/>
    </source>
</evidence>
<dbReference type="Proteomes" id="UP001589688">
    <property type="component" value="Unassembled WGS sequence"/>
</dbReference>
<keyword evidence="1" id="KW-0808">Transferase</keyword>
<gene>
    <name evidence="4" type="ORF">ACFFK8_10890</name>
</gene>
<dbReference type="InterPro" id="IPR040234">
    <property type="entry name" value="QC/QCL"/>
</dbReference>
<reference evidence="4 5" key="1">
    <citation type="submission" date="2024-09" db="EMBL/GenBank/DDBJ databases">
        <authorList>
            <person name="Sun Q."/>
            <person name="Mori K."/>
        </authorList>
    </citation>
    <scope>NUCLEOTIDE SEQUENCE [LARGE SCALE GENOMIC DNA]</scope>
    <source>
        <strain evidence="4 5">ATCC 51272</strain>
    </source>
</reference>
<evidence type="ECO:0000256" key="1">
    <source>
        <dbReference type="ARBA" id="ARBA00022679"/>
    </source>
</evidence>
<feature type="domain" description="Peptidase M28" evidence="3">
    <location>
        <begin position="117"/>
        <end position="347"/>
    </location>
</feature>
<dbReference type="PANTHER" id="PTHR12283:SF6">
    <property type="entry name" value="GLUTAMINYL-PEPTIDE CYCLOTRANSFERASE-RELATED"/>
    <property type="match status" value="1"/>
</dbReference>
<evidence type="ECO:0000259" key="3">
    <source>
        <dbReference type="Pfam" id="PF04389"/>
    </source>
</evidence>
<evidence type="ECO:0000313" key="4">
    <source>
        <dbReference type="EMBL" id="MFB9898281.1"/>
    </source>
</evidence>
<keyword evidence="2" id="KW-0012">Acyltransferase</keyword>
<organism evidence="4 5">
    <name type="scientific">Hallella seregens ATCC 51272</name>
    <dbReference type="NCBI Taxonomy" id="1336250"/>
    <lineage>
        <taxon>Bacteria</taxon>
        <taxon>Pseudomonadati</taxon>
        <taxon>Bacteroidota</taxon>
        <taxon>Bacteroidia</taxon>
        <taxon>Bacteroidales</taxon>
        <taxon>Prevotellaceae</taxon>
        <taxon>Hallella</taxon>
    </lineage>
</organism>
<dbReference type="RefSeq" id="WP_027952961.1">
    <property type="nucleotide sequence ID" value="NZ_JBHLZF010000002.1"/>
</dbReference>
<protein>
    <submittedName>
        <fullName evidence="4">M28 family peptidase</fullName>
    </submittedName>
</protein>
<proteinExistence type="predicted"/>
<dbReference type="PANTHER" id="PTHR12283">
    <property type="entry name" value="GLUTAMINYL-PEPTIDE CYCLOTRANSFERASE"/>
    <property type="match status" value="1"/>
</dbReference>
<evidence type="ECO:0000313" key="5">
    <source>
        <dbReference type="Proteomes" id="UP001589688"/>
    </source>
</evidence>
<accession>A0ABV5ZPW0</accession>
<dbReference type="InterPro" id="IPR007484">
    <property type="entry name" value="Peptidase_M28"/>
</dbReference>
<dbReference type="SUPFAM" id="SSF53187">
    <property type="entry name" value="Zn-dependent exopeptidases"/>
    <property type="match status" value="1"/>
</dbReference>
<comment type="caution">
    <text evidence="4">The sequence shown here is derived from an EMBL/GenBank/DDBJ whole genome shotgun (WGS) entry which is preliminary data.</text>
</comment>